<dbReference type="Pfam" id="PF13525">
    <property type="entry name" value="YfiO"/>
    <property type="match status" value="1"/>
</dbReference>
<dbReference type="OrthoDB" id="9779191at2"/>
<proteinExistence type="inferred from homology"/>
<sequence length="261" mass="30132">MKQLKLFILIFLFISMAACSKWSSTDDEGLNGPFKGMSAKELYSKSKEALAKKQYESAIKRLEALDTMYPFNDHAEQAQLDLMYAYYQNENYPSAAATAERFIHLYPRSKRVDYAYYMKGLANFQQPRGTFTKFFSIEESWRDPGTQLQAYSDFATLVQQFPESRYKANALQRMIYLRNEFAKHELNVANYYYDRRMYVAAAERANYLIETYPEAPSTQAALVIAYHANKSLGLNDAAEDALKVYQATYHANPPRVEEITA</sequence>
<reference evidence="9" key="2">
    <citation type="submission" date="2020-09" db="EMBL/GenBank/DDBJ databases">
        <authorList>
            <person name="Sun Q."/>
            <person name="Ohkuma M."/>
        </authorList>
    </citation>
    <scope>NUCLEOTIDE SEQUENCE</scope>
    <source>
        <strain evidence="9">JCM 13919</strain>
    </source>
</reference>
<accession>A0A917N8D0</accession>
<dbReference type="Gene3D" id="1.25.40.10">
    <property type="entry name" value="Tetratricopeptide repeat domain"/>
    <property type="match status" value="1"/>
</dbReference>
<comment type="function">
    <text evidence="6">Part of the outer membrane protein assembly complex, which is involved in assembly and insertion of beta-barrel proteins into the outer membrane.</text>
</comment>
<feature type="signal peptide" evidence="7">
    <location>
        <begin position="1"/>
        <end position="20"/>
    </location>
</feature>
<evidence type="ECO:0000256" key="5">
    <source>
        <dbReference type="ARBA" id="ARBA00023288"/>
    </source>
</evidence>
<comment type="caution">
    <text evidence="9">The sequence shown here is derived from an EMBL/GenBank/DDBJ whole genome shotgun (WGS) entry which is preliminary data.</text>
</comment>
<dbReference type="NCBIfam" id="TIGR03302">
    <property type="entry name" value="OM_YfiO"/>
    <property type="match status" value="1"/>
</dbReference>
<evidence type="ECO:0000256" key="2">
    <source>
        <dbReference type="ARBA" id="ARBA00023136"/>
    </source>
</evidence>
<reference evidence="9" key="1">
    <citation type="journal article" date="2014" name="Int. J. Syst. Evol. Microbiol.">
        <title>Complete genome sequence of Corynebacterium casei LMG S-19264T (=DSM 44701T), isolated from a smear-ripened cheese.</title>
        <authorList>
            <consortium name="US DOE Joint Genome Institute (JGI-PGF)"/>
            <person name="Walter F."/>
            <person name="Albersmeier A."/>
            <person name="Kalinowski J."/>
            <person name="Ruckert C."/>
        </authorList>
    </citation>
    <scope>NUCLEOTIDE SEQUENCE</scope>
    <source>
        <strain evidence="9">JCM 13919</strain>
    </source>
</reference>
<dbReference type="InterPro" id="IPR017689">
    <property type="entry name" value="BamD"/>
</dbReference>
<protein>
    <recommendedName>
        <fullName evidence="6">Outer membrane protein assembly factor BamD</fullName>
    </recommendedName>
</protein>
<keyword evidence="2 6" id="KW-0472">Membrane</keyword>
<dbReference type="EMBL" id="BMOB01000001">
    <property type="protein sequence ID" value="GGI77551.1"/>
    <property type="molecule type" value="Genomic_DNA"/>
</dbReference>
<feature type="chain" id="PRO_5037656875" description="Outer membrane protein assembly factor BamD" evidence="7">
    <location>
        <begin position="21"/>
        <end position="261"/>
    </location>
</feature>
<dbReference type="PANTHER" id="PTHR37423">
    <property type="entry name" value="SOLUBLE LYTIC MUREIN TRANSGLYCOSYLASE-RELATED"/>
    <property type="match status" value="1"/>
</dbReference>
<dbReference type="AlphaFoldDB" id="A0A917N8D0"/>
<dbReference type="HAMAP" id="MF_00922">
    <property type="entry name" value="OM_assembly_BamD"/>
    <property type="match status" value="1"/>
</dbReference>
<evidence type="ECO:0000313" key="10">
    <source>
        <dbReference type="Proteomes" id="UP000630149"/>
    </source>
</evidence>
<evidence type="ECO:0000256" key="6">
    <source>
        <dbReference type="HAMAP-Rule" id="MF_00922"/>
    </source>
</evidence>
<dbReference type="CDD" id="cd15830">
    <property type="entry name" value="BamD"/>
    <property type="match status" value="1"/>
</dbReference>
<feature type="domain" description="Outer membrane lipoprotein BamD-like" evidence="8">
    <location>
        <begin position="37"/>
        <end position="241"/>
    </location>
</feature>
<evidence type="ECO:0000256" key="3">
    <source>
        <dbReference type="ARBA" id="ARBA00023139"/>
    </source>
</evidence>
<comment type="subunit">
    <text evidence="6">Part of the Bam complex.</text>
</comment>
<keyword evidence="3 6" id="KW-0564">Palmitate</keyword>
<gene>
    <name evidence="6 9" type="primary">bamD</name>
    <name evidence="9" type="ORF">GCM10007966_02820</name>
</gene>
<dbReference type="RefSeq" id="WP_131775519.1">
    <property type="nucleotide sequence ID" value="NZ_BMOB01000001.1"/>
</dbReference>
<evidence type="ECO:0000256" key="1">
    <source>
        <dbReference type="ARBA" id="ARBA00022729"/>
    </source>
</evidence>
<dbReference type="Proteomes" id="UP000630149">
    <property type="component" value="Unassembled WGS sequence"/>
</dbReference>
<dbReference type="InterPro" id="IPR039565">
    <property type="entry name" value="BamD-like"/>
</dbReference>
<evidence type="ECO:0000256" key="7">
    <source>
        <dbReference type="SAM" id="SignalP"/>
    </source>
</evidence>
<dbReference type="PANTHER" id="PTHR37423:SF1">
    <property type="entry name" value="OUTER MEMBRANE PROTEIN ASSEMBLY FACTOR BAMD"/>
    <property type="match status" value="1"/>
</dbReference>
<dbReference type="SUPFAM" id="SSF48452">
    <property type="entry name" value="TPR-like"/>
    <property type="match status" value="1"/>
</dbReference>
<organism evidence="9 10">
    <name type="scientific">Legionella impletisoli</name>
    <dbReference type="NCBI Taxonomy" id="343510"/>
    <lineage>
        <taxon>Bacteria</taxon>
        <taxon>Pseudomonadati</taxon>
        <taxon>Pseudomonadota</taxon>
        <taxon>Gammaproteobacteria</taxon>
        <taxon>Legionellales</taxon>
        <taxon>Legionellaceae</taxon>
        <taxon>Legionella</taxon>
    </lineage>
</organism>
<dbReference type="PROSITE" id="PS51257">
    <property type="entry name" value="PROKAR_LIPOPROTEIN"/>
    <property type="match status" value="1"/>
</dbReference>
<dbReference type="GO" id="GO:0051205">
    <property type="term" value="P:protein insertion into membrane"/>
    <property type="evidence" value="ECO:0007669"/>
    <property type="project" value="UniProtKB-UniRule"/>
</dbReference>
<name>A0A917N8D0_9GAMM</name>
<evidence type="ECO:0000313" key="9">
    <source>
        <dbReference type="EMBL" id="GGI77551.1"/>
    </source>
</evidence>
<comment type="similarity">
    <text evidence="6">Belongs to the BamD family.</text>
</comment>
<evidence type="ECO:0000256" key="4">
    <source>
        <dbReference type="ARBA" id="ARBA00023237"/>
    </source>
</evidence>
<keyword evidence="4 6" id="KW-0998">Cell outer membrane</keyword>
<keyword evidence="1 6" id="KW-0732">Signal</keyword>
<keyword evidence="5 6" id="KW-0449">Lipoprotein</keyword>
<keyword evidence="10" id="KW-1185">Reference proteome</keyword>
<evidence type="ECO:0000259" key="8">
    <source>
        <dbReference type="Pfam" id="PF13525"/>
    </source>
</evidence>
<dbReference type="GO" id="GO:0043165">
    <property type="term" value="P:Gram-negative-bacterium-type cell outer membrane assembly"/>
    <property type="evidence" value="ECO:0007669"/>
    <property type="project" value="UniProtKB-UniRule"/>
</dbReference>
<dbReference type="GO" id="GO:1990063">
    <property type="term" value="C:Bam protein complex"/>
    <property type="evidence" value="ECO:0007669"/>
    <property type="project" value="TreeGrafter"/>
</dbReference>
<dbReference type="InterPro" id="IPR011990">
    <property type="entry name" value="TPR-like_helical_dom_sf"/>
</dbReference>
<comment type="subcellular location">
    <subcellularLocation>
        <location evidence="6">Cell outer membrane</location>
        <topology evidence="6">Lipid-anchor</topology>
    </subcellularLocation>
</comment>